<accession>A0A318DY29</accession>
<evidence type="ECO:0000313" key="2">
    <source>
        <dbReference type="EMBL" id="TDX36429.1"/>
    </source>
</evidence>
<dbReference type="AlphaFoldDB" id="A0A318DY29"/>
<dbReference type="EMBL" id="QICM01000038">
    <property type="protein sequence ID" value="PXV62132.1"/>
    <property type="molecule type" value="Genomic_DNA"/>
</dbReference>
<protein>
    <recommendedName>
        <fullName evidence="5">PD-(D/E)XK nuclease superfamily protein</fullName>
    </recommendedName>
</protein>
<reference evidence="1 3" key="1">
    <citation type="submission" date="2018-04" db="EMBL/GenBank/DDBJ databases">
        <title>Subsurface microbial communities from deep shales in Ohio and West Virginia, USA.</title>
        <authorList>
            <person name="Wrighton K."/>
        </authorList>
    </citation>
    <scope>NUCLEOTIDE SEQUENCE [LARGE SCALE GENOMIC DNA]</scope>
    <source>
        <strain evidence="2 4">DSMZ 11287</strain>
        <strain evidence="1 3">MSL28</strain>
    </source>
</reference>
<dbReference type="Proteomes" id="UP000247389">
    <property type="component" value="Unassembled WGS sequence"/>
</dbReference>
<evidence type="ECO:0000313" key="1">
    <source>
        <dbReference type="EMBL" id="PXV62132.1"/>
    </source>
</evidence>
<comment type="caution">
    <text evidence="1">The sequence shown here is derived from an EMBL/GenBank/DDBJ whole genome shotgun (WGS) entry which is preliminary data.</text>
</comment>
<dbReference type="Proteomes" id="UP000295472">
    <property type="component" value="Unassembled WGS sequence"/>
</dbReference>
<sequence>MRFIRLIIKRTIDLVLIIHKNEIVSIEFKLKYWKQVIKQALDHKNGADRAYICIPKPTMGFNELYIK</sequence>
<dbReference type="RefSeq" id="WP_110301248.1">
    <property type="nucleotide sequence ID" value="NZ_SOEF01000050.1"/>
</dbReference>
<evidence type="ECO:0000313" key="4">
    <source>
        <dbReference type="Proteomes" id="UP000295472"/>
    </source>
</evidence>
<evidence type="ECO:0008006" key="5">
    <source>
        <dbReference type="Google" id="ProtNLM"/>
    </source>
</evidence>
<dbReference type="EMBL" id="SOEF01000050">
    <property type="protein sequence ID" value="TDX36429.1"/>
    <property type="molecule type" value="Genomic_DNA"/>
</dbReference>
<organism evidence="1 3">
    <name type="scientific">Halanaerobium congolense</name>
    <dbReference type="NCBI Taxonomy" id="54121"/>
    <lineage>
        <taxon>Bacteria</taxon>
        <taxon>Bacillati</taxon>
        <taxon>Bacillota</taxon>
        <taxon>Clostridia</taxon>
        <taxon>Halanaerobiales</taxon>
        <taxon>Halanaerobiaceae</taxon>
        <taxon>Halanaerobium</taxon>
    </lineage>
</organism>
<dbReference type="GeneID" id="57013932"/>
<name>A0A318DY29_9FIRM</name>
<proteinExistence type="predicted"/>
<gene>
    <name evidence="2" type="ORF">C7954_15010</name>
    <name evidence="1" type="ORF">C8C78_1383</name>
</gene>
<evidence type="ECO:0000313" key="3">
    <source>
        <dbReference type="Proteomes" id="UP000247389"/>
    </source>
</evidence>